<dbReference type="EMBL" id="RQZA01000001">
    <property type="protein sequence ID" value="RRD32194.1"/>
    <property type="molecule type" value="Genomic_DNA"/>
</dbReference>
<protein>
    <submittedName>
        <fullName evidence="2">Uncharacterized protein</fullName>
    </submittedName>
</protein>
<feature type="transmembrane region" description="Helical" evidence="1">
    <location>
        <begin position="38"/>
        <end position="57"/>
    </location>
</feature>
<feature type="transmembrane region" description="Helical" evidence="1">
    <location>
        <begin position="12"/>
        <end position="32"/>
    </location>
</feature>
<reference evidence="2 3" key="1">
    <citation type="submission" date="2018-11" db="EMBL/GenBank/DDBJ databases">
        <title>Genomes From Bacteria Associated with the Canine Oral Cavity: a Test Case for Automated Genome-Based Taxonomic Assignment.</title>
        <authorList>
            <person name="Coil D.A."/>
            <person name="Jospin G."/>
            <person name="Darling A.E."/>
            <person name="Wallis C."/>
            <person name="Davis I.J."/>
            <person name="Harris S."/>
            <person name="Eisen J.A."/>
            <person name="Holcombe L.J."/>
            <person name="O'Flynn C."/>
        </authorList>
    </citation>
    <scope>NUCLEOTIDE SEQUENCE [LARGE SCALE GENOMIC DNA]</scope>
    <source>
        <strain evidence="2 3">OH4621_COT-116</strain>
    </source>
</reference>
<evidence type="ECO:0000313" key="2">
    <source>
        <dbReference type="EMBL" id="RRD32194.1"/>
    </source>
</evidence>
<organism evidence="2 3">
    <name type="scientific">Streptococcus minor</name>
    <dbReference type="NCBI Taxonomy" id="229549"/>
    <lineage>
        <taxon>Bacteria</taxon>
        <taxon>Bacillati</taxon>
        <taxon>Bacillota</taxon>
        <taxon>Bacilli</taxon>
        <taxon>Lactobacillales</taxon>
        <taxon>Streptococcaceae</taxon>
        <taxon>Streptococcus</taxon>
    </lineage>
</organism>
<evidence type="ECO:0000313" key="3">
    <source>
        <dbReference type="Proteomes" id="UP000281771"/>
    </source>
</evidence>
<feature type="transmembrane region" description="Helical" evidence="1">
    <location>
        <begin position="64"/>
        <end position="82"/>
    </location>
</feature>
<comment type="caution">
    <text evidence="2">The sequence shown here is derived from an EMBL/GenBank/DDBJ whole genome shotgun (WGS) entry which is preliminary data.</text>
</comment>
<feature type="transmembrane region" description="Helical" evidence="1">
    <location>
        <begin position="88"/>
        <end position="107"/>
    </location>
</feature>
<keyword evidence="3" id="KW-1185">Reference proteome</keyword>
<keyword evidence="1" id="KW-0472">Membrane</keyword>
<sequence>MKLLKLENSIIISPLLVNLGLSYAMMWLDIYFESYTLYMLLALLAMTIYPVFAALLLKEKIDMGLYLLVHVVTSLLVIYTVYNDSALIYFYISLALFTLTAGISMIVRKTAKRQFR</sequence>
<keyword evidence="1" id="KW-1133">Transmembrane helix</keyword>
<accession>A0A3P1VDD3</accession>
<dbReference type="Proteomes" id="UP000281771">
    <property type="component" value="Unassembled WGS sequence"/>
</dbReference>
<name>A0A3P1VDD3_9STRE</name>
<proteinExistence type="predicted"/>
<evidence type="ECO:0000256" key="1">
    <source>
        <dbReference type="SAM" id="Phobius"/>
    </source>
</evidence>
<dbReference type="AlphaFoldDB" id="A0A3P1VDD3"/>
<keyword evidence="1" id="KW-0812">Transmembrane</keyword>
<gene>
    <name evidence="2" type="ORF">EII38_00215</name>
</gene>